<keyword evidence="12" id="KW-1208">Phospholipid metabolism</keyword>
<name>A0ABT9W1X8_9BACI</name>
<keyword evidence="4 14" id="KW-0808">Transferase</keyword>
<keyword evidence="8" id="KW-0067">ATP-binding</keyword>
<dbReference type="NCBIfam" id="NF009603">
    <property type="entry name" value="PRK13055.1"/>
    <property type="match status" value="1"/>
</dbReference>
<dbReference type="NCBIfam" id="NF009874">
    <property type="entry name" value="PRK13337.1"/>
    <property type="match status" value="1"/>
</dbReference>
<dbReference type="InterPro" id="IPR005218">
    <property type="entry name" value="Diacylglycerol/lipid_kinase"/>
</dbReference>
<evidence type="ECO:0000256" key="6">
    <source>
        <dbReference type="ARBA" id="ARBA00022741"/>
    </source>
</evidence>
<gene>
    <name evidence="14" type="ORF">J2S11_003185</name>
</gene>
<evidence type="ECO:0000256" key="1">
    <source>
        <dbReference type="ARBA" id="ARBA00001946"/>
    </source>
</evidence>
<dbReference type="NCBIfam" id="TIGR00147">
    <property type="entry name" value="YegS/Rv2252/BmrU family lipid kinase"/>
    <property type="match status" value="1"/>
</dbReference>
<dbReference type="Proteomes" id="UP001235840">
    <property type="component" value="Unassembled WGS sequence"/>
</dbReference>
<keyword evidence="11" id="KW-0594">Phospholipid biosynthesis</keyword>
<evidence type="ECO:0000256" key="9">
    <source>
        <dbReference type="ARBA" id="ARBA00022842"/>
    </source>
</evidence>
<comment type="cofactor">
    <cofactor evidence="1">
        <name>Mg(2+)</name>
        <dbReference type="ChEBI" id="CHEBI:18420"/>
    </cofactor>
</comment>
<keyword evidence="9" id="KW-0460">Magnesium</keyword>
<dbReference type="Gene3D" id="3.40.50.10330">
    <property type="entry name" value="Probable inorganic polyphosphate/atp-NAD kinase, domain 1"/>
    <property type="match status" value="1"/>
</dbReference>
<accession>A0ABT9W1X8</accession>
<reference evidence="14 15" key="1">
    <citation type="submission" date="2023-07" db="EMBL/GenBank/DDBJ databases">
        <title>Genomic Encyclopedia of Type Strains, Phase IV (KMG-IV): sequencing the most valuable type-strain genomes for metagenomic binning, comparative biology and taxonomic classification.</title>
        <authorList>
            <person name="Goeker M."/>
        </authorList>
    </citation>
    <scope>NUCLEOTIDE SEQUENCE [LARGE SCALE GENOMIC DNA]</scope>
    <source>
        <strain evidence="14 15">DSM 12751</strain>
    </source>
</reference>
<evidence type="ECO:0000256" key="3">
    <source>
        <dbReference type="ARBA" id="ARBA00022516"/>
    </source>
</evidence>
<dbReference type="InterPro" id="IPR017438">
    <property type="entry name" value="ATP-NAD_kinase_N"/>
</dbReference>
<dbReference type="InterPro" id="IPR045540">
    <property type="entry name" value="YegS/DAGK_C"/>
</dbReference>
<dbReference type="PANTHER" id="PTHR12358">
    <property type="entry name" value="SPHINGOSINE KINASE"/>
    <property type="match status" value="1"/>
</dbReference>
<evidence type="ECO:0000313" key="14">
    <source>
        <dbReference type="EMBL" id="MDQ0167260.1"/>
    </source>
</evidence>
<keyword evidence="5" id="KW-0479">Metal-binding</keyword>
<dbReference type="InterPro" id="IPR050187">
    <property type="entry name" value="Lipid_Phosphate_FormReg"/>
</dbReference>
<evidence type="ECO:0000256" key="7">
    <source>
        <dbReference type="ARBA" id="ARBA00022777"/>
    </source>
</evidence>
<sequence length="296" mass="32503">MKKARIIYNPSAGREAVRKALPDLLERLERAGYETSSHATTGEGDAQRAAEYAVKRKFDVVVAAGGDGTVYEVINGLAEHQYRPALGIIPGGTTNDFARALQLPKDMEEAASVIAGGYKKPLDIGKVNQKYFINIAGGGTITELTYEVPSKWKTMLGQLAYYAKGLEKLVFLKPTRMKVESKEMTFDEEIMLFLVANSHSVGGLKKIAPDADLSDGYFDVLAVKKTSIPDFIKIATQALRGEHLKDPSVIYFQTAELQVTSEESVQLNLDGELGGTLPARFRVLHKHLQIFTPPDK</sequence>
<dbReference type="Pfam" id="PF00781">
    <property type="entry name" value="DAGK_cat"/>
    <property type="match status" value="1"/>
</dbReference>
<evidence type="ECO:0000256" key="8">
    <source>
        <dbReference type="ARBA" id="ARBA00022840"/>
    </source>
</evidence>
<dbReference type="Gene3D" id="2.60.200.40">
    <property type="match status" value="1"/>
</dbReference>
<organism evidence="14 15">
    <name type="scientific">Caldalkalibacillus horti</name>
    <dbReference type="NCBI Taxonomy" id="77523"/>
    <lineage>
        <taxon>Bacteria</taxon>
        <taxon>Bacillati</taxon>
        <taxon>Bacillota</taxon>
        <taxon>Bacilli</taxon>
        <taxon>Bacillales</taxon>
        <taxon>Bacillaceae</taxon>
        <taxon>Caldalkalibacillus</taxon>
    </lineage>
</organism>
<keyword evidence="6" id="KW-0547">Nucleotide-binding</keyword>
<evidence type="ECO:0000256" key="4">
    <source>
        <dbReference type="ARBA" id="ARBA00022679"/>
    </source>
</evidence>
<keyword evidence="15" id="KW-1185">Reference proteome</keyword>
<evidence type="ECO:0000259" key="13">
    <source>
        <dbReference type="PROSITE" id="PS50146"/>
    </source>
</evidence>
<protein>
    <submittedName>
        <fullName evidence="14">Diacylglycerol kinase (ATP)</fullName>
        <ecNumber evidence="14">2.7.1.107</ecNumber>
    </submittedName>
</protein>
<dbReference type="PANTHER" id="PTHR12358:SF106">
    <property type="entry name" value="LIPID KINASE YEGS"/>
    <property type="match status" value="1"/>
</dbReference>
<proteinExistence type="inferred from homology"/>
<dbReference type="PROSITE" id="PS50146">
    <property type="entry name" value="DAGK"/>
    <property type="match status" value="1"/>
</dbReference>
<comment type="similarity">
    <text evidence="2">Belongs to the diacylglycerol/lipid kinase family.</text>
</comment>
<comment type="caution">
    <text evidence="14">The sequence shown here is derived from an EMBL/GenBank/DDBJ whole genome shotgun (WGS) entry which is preliminary data.</text>
</comment>
<dbReference type="InterPro" id="IPR016064">
    <property type="entry name" value="NAD/diacylglycerol_kinase_sf"/>
</dbReference>
<evidence type="ECO:0000256" key="5">
    <source>
        <dbReference type="ARBA" id="ARBA00022723"/>
    </source>
</evidence>
<keyword evidence="3" id="KW-0444">Lipid biosynthesis</keyword>
<evidence type="ECO:0000313" key="15">
    <source>
        <dbReference type="Proteomes" id="UP001235840"/>
    </source>
</evidence>
<dbReference type="Pfam" id="PF19279">
    <property type="entry name" value="YegS_C"/>
    <property type="match status" value="1"/>
</dbReference>
<dbReference type="EC" id="2.7.1.107" evidence="14"/>
<dbReference type="InterPro" id="IPR001206">
    <property type="entry name" value="Diacylglycerol_kinase_cat_dom"/>
</dbReference>
<dbReference type="EMBL" id="JAUSTY010000014">
    <property type="protein sequence ID" value="MDQ0167260.1"/>
    <property type="molecule type" value="Genomic_DNA"/>
</dbReference>
<evidence type="ECO:0000256" key="10">
    <source>
        <dbReference type="ARBA" id="ARBA00023098"/>
    </source>
</evidence>
<evidence type="ECO:0000256" key="12">
    <source>
        <dbReference type="ARBA" id="ARBA00023264"/>
    </source>
</evidence>
<keyword evidence="7 14" id="KW-0418">Kinase</keyword>
<keyword evidence="10" id="KW-0443">Lipid metabolism</keyword>
<dbReference type="SUPFAM" id="SSF111331">
    <property type="entry name" value="NAD kinase/diacylglycerol kinase-like"/>
    <property type="match status" value="1"/>
</dbReference>
<dbReference type="GO" id="GO:0004143">
    <property type="term" value="F:ATP-dependent diacylglycerol kinase activity"/>
    <property type="evidence" value="ECO:0007669"/>
    <property type="project" value="UniProtKB-EC"/>
</dbReference>
<evidence type="ECO:0000256" key="11">
    <source>
        <dbReference type="ARBA" id="ARBA00023209"/>
    </source>
</evidence>
<dbReference type="SMART" id="SM00046">
    <property type="entry name" value="DAGKc"/>
    <property type="match status" value="1"/>
</dbReference>
<feature type="domain" description="DAGKc" evidence="13">
    <location>
        <begin position="1"/>
        <end position="131"/>
    </location>
</feature>
<evidence type="ECO:0000256" key="2">
    <source>
        <dbReference type="ARBA" id="ARBA00005983"/>
    </source>
</evidence>